<proteinExistence type="predicted"/>
<accession>A0A2P0VNK3</accession>
<organism evidence="1">
    <name type="scientific">Tetraselmis virus 1</name>
    <dbReference type="NCBI Taxonomy" id="2060617"/>
    <lineage>
        <taxon>Viruses</taxon>
        <taxon>Varidnaviria</taxon>
        <taxon>Bamfordvirae</taxon>
        <taxon>Nucleocytoviricota</taxon>
        <taxon>Megaviricetes</taxon>
        <taxon>Imitervirales</taxon>
        <taxon>Allomimiviridae</taxon>
        <taxon>Oceanusvirus</taxon>
        <taxon>Oceanusvirus kaneohense</taxon>
    </lineage>
</organism>
<gene>
    <name evidence="1" type="ORF">TetV_389</name>
</gene>
<evidence type="ECO:0000313" key="1">
    <source>
        <dbReference type="EMBL" id="AUF82481.1"/>
    </source>
</evidence>
<sequence>MAFITITDARIVISLRNKIILEKSYDSLTARITKADINSFSFEFSVPKELSYLPKDYFILQIHVYSQIWRNSTNIIKLNGIPITGTDTIIVRSGHIYVFLLKRKEYLVRLIQKLWRKRKCSCIC</sequence>
<reference evidence="1" key="1">
    <citation type="journal article" date="2018" name="Virology">
        <title>A giant virus infecting green algae encodes key fermentation genes.</title>
        <authorList>
            <person name="Schvarcz C.R."/>
            <person name="Steward G.F."/>
        </authorList>
    </citation>
    <scope>NUCLEOTIDE SEQUENCE [LARGE SCALE GENOMIC DNA]</scope>
</reference>
<keyword evidence="2" id="KW-1185">Reference proteome</keyword>
<dbReference type="Proteomes" id="UP000244773">
    <property type="component" value="Segment"/>
</dbReference>
<name>A0A2P0VNK3_9VIRU</name>
<protein>
    <submittedName>
        <fullName evidence="1">Uncharacterized protein</fullName>
    </submittedName>
</protein>
<dbReference type="EMBL" id="KY322437">
    <property type="protein sequence ID" value="AUF82481.1"/>
    <property type="molecule type" value="Genomic_DNA"/>
</dbReference>
<evidence type="ECO:0000313" key="2">
    <source>
        <dbReference type="Proteomes" id="UP000244773"/>
    </source>
</evidence>